<reference evidence="2" key="1">
    <citation type="submission" date="2019-05" db="EMBL/GenBank/DDBJ databases">
        <title>Metatranscriptomic reconstruction reveals RNA viruses with the potential to shape carbon cycling in soil.</title>
        <authorList>
            <person name="Starr E.P."/>
            <person name="Nuccio E."/>
            <person name="Pett-Ridge J."/>
            <person name="Banfield J.F."/>
            <person name="Firestone M.K."/>
        </authorList>
    </citation>
    <scope>NUCLEOTIDE SEQUENCE</scope>
    <source>
        <strain evidence="2">H4_Rhizo_43_scaffold_279</strain>
    </source>
</reference>
<dbReference type="EMBL" id="MN033394">
    <property type="protein sequence ID" value="QDH87466.1"/>
    <property type="molecule type" value="Genomic_RNA"/>
</dbReference>
<evidence type="ECO:0000256" key="1">
    <source>
        <dbReference type="SAM" id="MobiDB-lite"/>
    </source>
</evidence>
<name>A0A514D1I3_9VIRU</name>
<feature type="compositionally biased region" description="Polar residues" evidence="1">
    <location>
        <begin position="47"/>
        <end position="62"/>
    </location>
</feature>
<evidence type="ECO:0000313" key="2">
    <source>
        <dbReference type="EMBL" id="QDH87466.1"/>
    </source>
</evidence>
<sequence length="438" mass="48665">MPLATTKRRTSPYGGIVGGISVQEDYLSVSPFYRKTVSKGPLATDSGWRNLNGTQTTVSENHPSWRDKRNQTHGRLFKGDVGGDFVMTRRYAVGMTSTATLVGTSGPINSRPVSVYTYTGPLLPIPPSDMVWPSQANSTDNQLNNLGTVAIARCSPSNPTANVTVFLGELLTEGIPKATFQILKGLASMTHRQRRRALGGDYLNVQFGWVPFLSDLRSIANAVLHADKVLRDYERGSGKLTRRRYEFPSSRKVVSILDYPSRTPWGPGAGALYLSPSVFGKVYRTEELLQKQWFSGAFTWYVPPPDSLRNDMARQCILARKLLGILPTPDAVWNLAPWSWMIDWFITSGDVLANWTDWAIDNQVLYYGYVMEHTVHSHTYTYAGPTGFKSVGPRPFDVKLVVETKIRRKATPYGFGFNMKGLTARQLAILAALGLNKS</sequence>
<gene>
    <name evidence="2" type="ORF">H4Rhizo43279_000001</name>
</gene>
<accession>A0A514D1I3</accession>
<protein>
    <submittedName>
        <fullName evidence="2">Uncharacterized protein</fullName>
    </submittedName>
</protein>
<proteinExistence type="predicted"/>
<feature type="region of interest" description="Disordered" evidence="1">
    <location>
        <begin position="46"/>
        <end position="70"/>
    </location>
</feature>
<organism evidence="2">
    <name type="scientific">Leviviridae sp</name>
    <dbReference type="NCBI Taxonomy" id="2027243"/>
    <lineage>
        <taxon>Viruses</taxon>
        <taxon>Riboviria</taxon>
        <taxon>Orthornavirae</taxon>
        <taxon>Lenarviricota</taxon>
        <taxon>Leviviricetes</taxon>
        <taxon>Norzivirales</taxon>
        <taxon>Fiersviridae</taxon>
    </lineage>
</organism>